<accession>A0A402B1V1</accession>
<keyword evidence="1" id="KW-0472">Membrane</keyword>
<dbReference type="Proteomes" id="UP000287171">
    <property type="component" value="Unassembled WGS sequence"/>
</dbReference>
<sequence>MSFLSNPIVALLLWIVVIIVIAIIILLRIFRSPREYRRQAFIESIPTILGFAILMLIIFFFPGIFTYLRDLITHKR</sequence>
<feature type="transmembrane region" description="Helical" evidence="1">
    <location>
        <begin position="6"/>
        <end position="27"/>
    </location>
</feature>
<dbReference type="OrthoDB" id="166469at2"/>
<dbReference type="AlphaFoldDB" id="A0A402B1V1"/>
<reference evidence="3" key="1">
    <citation type="submission" date="2018-12" db="EMBL/GenBank/DDBJ databases">
        <title>Tengunoibacter tsumagoiensis gen. nov., sp. nov., Dictyobacter kobayashii sp. nov., D. alpinus sp. nov., and D. joshuensis sp. nov. and description of Dictyobacteraceae fam. nov. within the order Ktedonobacterales isolated from Tengu-no-mugimeshi.</title>
        <authorList>
            <person name="Wang C.M."/>
            <person name="Zheng Y."/>
            <person name="Sakai Y."/>
            <person name="Toyoda A."/>
            <person name="Minakuchi Y."/>
            <person name="Abe K."/>
            <person name="Yokota A."/>
            <person name="Yabe S."/>
        </authorList>
    </citation>
    <scope>NUCLEOTIDE SEQUENCE [LARGE SCALE GENOMIC DNA]</scope>
    <source>
        <strain evidence="3">Uno16</strain>
    </source>
</reference>
<evidence type="ECO:0000313" key="3">
    <source>
        <dbReference type="Proteomes" id="UP000287171"/>
    </source>
</evidence>
<evidence type="ECO:0000313" key="2">
    <source>
        <dbReference type="EMBL" id="GCE25334.1"/>
    </source>
</evidence>
<keyword evidence="1" id="KW-1133">Transmembrane helix</keyword>
<proteinExistence type="predicted"/>
<dbReference type="RefSeq" id="WP_126625927.1">
    <property type="nucleotide sequence ID" value="NZ_BIFT01000001.1"/>
</dbReference>
<comment type="caution">
    <text evidence="2">The sequence shown here is derived from an EMBL/GenBank/DDBJ whole genome shotgun (WGS) entry which is preliminary data.</text>
</comment>
<organism evidence="2 3">
    <name type="scientific">Dictyobacter alpinus</name>
    <dbReference type="NCBI Taxonomy" id="2014873"/>
    <lineage>
        <taxon>Bacteria</taxon>
        <taxon>Bacillati</taxon>
        <taxon>Chloroflexota</taxon>
        <taxon>Ktedonobacteria</taxon>
        <taxon>Ktedonobacterales</taxon>
        <taxon>Dictyobacteraceae</taxon>
        <taxon>Dictyobacter</taxon>
    </lineage>
</organism>
<dbReference type="EMBL" id="BIFT01000001">
    <property type="protein sequence ID" value="GCE25334.1"/>
    <property type="molecule type" value="Genomic_DNA"/>
</dbReference>
<gene>
    <name evidence="2" type="ORF">KDA_08180</name>
</gene>
<evidence type="ECO:0000256" key="1">
    <source>
        <dbReference type="SAM" id="Phobius"/>
    </source>
</evidence>
<feature type="transmembrane region" description="Helical" evidence="1">
    <location>
        <begin position="48"/>
        <end position="68"/>
    </location>
</feature>
<keyword evidence="1" id="KW-0812">Transmembrane</keyword>
<keyword evidence="3" id="KW-1185">Reference proteome</keyword>
<protein>
    <submittedName>
        <fullName evidence="2">Uncharacterized protein</fullName>
    </submittedName>
</protein>
<name>A0A402B1V1_9CHLR</name>